<dbReference type="KEGG" id="cex:CSE_02810"/>
<feature type="domain" description="SLH" evidence="1">
    <location>
        <begin position="96"/>
        <end position="159"/>
    </location>
</feature>
<evidence type="ECO:0000313" key="2">
    <source>
        <dbReference type="EMBL" id="BAL80407.1"/>
    </source>
</evidence>
<name>A0A7U6JGL2_CALEA</name>
<evidence type="ECO:0000259" key="1">
    <source>
        <dbReference type="PROSITE" id="PS51272"/>
    </source>
</evidence>
<dbReference type="Proteomes" id="UP000004793">
    <property type="component" value="Chromosome"/>
</dbReference>
<feature type="domain" description="SLH" evidence="1">
    <location>
        <begin position="163"/>
        <end position="226"/>
    </location>
</feature>
<dbReference type="InterPro" id="IPR001119">
    <property type="entry name" value="SLH_dom"/>
</dbReference>
<organism evidence="2 3">
    <name type="scientific">Caldisericum exile (strain DSM 21853 / NBRC 104410 / AZM16c01)</name>
    <dbReference type="NCBI Taxonomy" id="511051"/>
    <lineage>
        <taxon>Bacteria</taxon>
        <taxon>Pseudomonadati</taxon>
        <taxon>Caldisericota/Cryosericota group</taxon>
        <taxon>Caldisericota</taxon>
        <taxon>Caldisericia</taxon>
        <taxon>Caldisericales</taxon>
        <taxon>Caldisericaceae</taxon>
        <taxon>Caldisericum</taxon>
    </lineage>
</organism>
<sequence length="1025" mass="114392">MNPTKEGKMNIFKRLISFLLVLMMFFLNFPFVSNAVAFYFSIFNDATASRWAISELTQAYNYGLTYPDIMGKFQQPITREEFCVIVVKLYTKLTNKTVVAGATPFSDTSNPEIVKAYQLGIVNGTGGGKFSPTLSITRQEIATMIYRALSKAYPALPTINKNDFPFRDKEKIASWALTSMMFAFQNGIMKGTSVDTIDPLSNTTREQGIILVKRTYENFRTSINATLQILPTPAPTSESEKFRNLDFNALINAPVYDTKLTLYIANDSTKPLSIPTASSGTKSGSLYTKADDGALIDMSGNKQRYFYADYGTLTPYAIVVQVSKAPFVGFKTNWNNPPALVYTTTISPAKKEFVIDFSKFVEAFPILIINTTPKTESAQVYYVRAVPVDKNMNCIGDPGEGLRVLYGKPSLGNQKLSQITVNGKPSLIKTSFELWTTQRDGDITCNGEFPNKLQHLSEVGFDCENPNDTARWFQFKNFPEDTTKIVLEISSKPFDVNDAVDNPAGLVYSSSYIPPIPAVACTGTGNSVSVKFHNFASASSTLKPGDSISYYVRAVAYSKSALAGSLDYALSDVIKVNYYKQKDITFFIPKTINVPTYIPSVKIIHYEPVQWQDPNWAHYYVVYRNPHWNEVNFEVTNGVDTLHPYMYYFENDPSMTPDRYEKEILSKWLAVGDGIQVWDRPKDESFWGQLWDGIVSFFKSLINVIAQLTNWVSQAYANLKSGLINFVVSSLPGIPDGWRDSLKKALTALVDYGLASLGIPPELPNFDALEKDGLDYLAKETLTEAGVPATDMTVDLVEKTAKGIGDNLAASANSATPNPLNCSFLKVNPMYLYRPAYMDIKITNNYDKPSQPGKLNIDVQWEWHEWNSDGGSITLSSPLSTFANGCPDAALQEGVDYRNHFLNGLKNGYPYFPVYYPIFEPVRGISIPALKPHESTTVRIYFKEYVGKNYPFAPNGATVNWDDFANLYGMVGNVGPSQFKVYTNGFTLPNLPKTYCDEKTHTIYTYVYDATTTSDSFIGVPKNAH</sequence>
<accession>A0A7U6JGL2</accession>
<dbReference type="EMBL" id="AP012051">
    <property type="protein sequence ID" value="BAL80407.1"/>
    <property type="molecule type" value="Genomic_DNA"/>
</dbReference>
<protein>
    <recommendedName>
        <fullName evidence="1">SLH domain-containing protein</fullName>
    </recommendedName>
</protein>
<dbReference type="Pfam" id="PF00395">
    <property type="entry name" value="SLH"/>
    <property type="match status" value="2"/>
</dbReference>
<gene>
    <name evidence="2" type="ordered locus">CSE_02810</name>
</gene>
<keyword evidence="3" id="KW-1185">Reference proteome</keyword>
<dbReference type="OrthoDB" id="9808890at2"/>
<reference evidence="2 3" key="1">
    <citation type="submission" date="2011-01" db="EMBL/GenBank/DDBJ databases">
        <title>Whole genome sequence of Caldisericum exile AZM16c01.</title>
        <authorList>
            <person name="Narita-Yamada S."/>
            <person name="Kawakoshi A."/>
            <person name="Nakamura S."/>
            <person name="Sasagawa M."/>
            <person name="Fukada J."/>
            <person name="Sekine M."/>
            <person name="Kato Y."/>
            <person name="Fukai R."/>
            <person name="Sasaki K."/>
            <person name="Hanamaki A."/>
            <person name="Narita H."/>
            <person name="Konno Y."/>
            <person name="Mori K."/>
            <person name="Yamazaki S."/>
            <person name="Suzuki K."/>
            <person name="Fujita N."/>
        </authorList>
    </citation>
    <scope>NUCLEOTIDE SEQUENCE [LARGE SCALE GENOMIC DNA]</scope>
    <source>
        <strain evidence="3">DSM 21853 / NBRC 104410 / AZM16c01</strain>
    </source>
</reference>
<dbReference type="PROSITE" id="PS51272">
    <property type="entry name" value="SLH"/>
    <property type="match status" value="2"/>
</dbReference>
<dbReference type="AlphaFoldDB" id="A0A7U6JGL2"/>
<evidence type="ECO:0000313" key="3">
    <source>
        <dbReference type="Proteomes" id="UP000004793"/>
    </source>
</evidence>
<proteinExistence type="predicted"/>